<feature type="domain" description="Calcineurin-like phosphoesterase" evidence="5">
    <location>
        <begin position="1"/>
        <end position="229"/>
    </location>
</feature>
<organism evidence="6 7">
    <name type="scientific">Deinococcus peraridilitoris (strain DSM 19664 / LMG 22246 / CIP 109416 / KR-200)</name>
    <dbReference type="NCBI Taxonomy" id="937777"/>
    <lineage>
        <taxon>Bacteria</taxon>
        <taxon>Thermotogati</taxon>
        <taxon>Deinococcota</taxon>
        <taxon>Deinococci</taxon>
        <taxon>Deinococcales</taxon>
        <taxon>Deinococcaceae</taxon>
        <taxon>Deinococcus</taxon>
    </lineage>
</organism>
<dbReference type="CDD" id="cd00840">
    <property type="entry name" value="MPP_Mre11_N"/>
    <property type="match status" value="1"/>
</dbReference>
<dbReference type="InterPro" id="IPR004843">
    <property type="entry name" value="Calcineurin-like_PHP"/>
</dbReference>
<keyword evidence="2 4" id="KW-0378">Hydrolase</keyword>
<dbReference type="STRING" id="937777.Deipe_3487"/>
<comment type="function">
    <text evidence="4">SbcCD cleaves DNA hairpin structures. These structures can inhibit DNA replication and are intermediates in certain DNA recombination reactions. The complex acts as a 3'-&gt;5' double strand exonuclease that can open hairpins. It also has a 5' single-strand endonuclease activity.</text>
</comment>
<keyword evidence="3 4" id="KW-0269">Exonuclease</keyword>
<protein>
    <recommendedName>
        <fullName evidence="4">Nuclease SbcCD subunit D</fullName>
    </recommendedName>
</protein>
<dbReference type="GO" id="GO:0004519">
    <property type="term" value="F:endonuclease activity"/>
    <property type="evidence" value="ECO:0007669"/>
    <property type="project" value="UniProtKB-KW"/>
</dbReference>
<dbReference type="GO" id="GO:0006260">
    <property type="term" value="P:DNA replication"/>
    <property type="evidence" value="ECO:0007669"/>
    <property type="project" value="UniProtKB-KW"/>
</dbReference>
<dbReference type="OrthoDB" id="9773856at2"/>
<dbReference type="Pfam" id="PF00149">
    <property type="entry name" value="Metallophos"/>
    <property type="match status" value="1"/>
</dbReference>
<evidence type="ECO:0000259" key="5">
    <source>
        <dbReference type="Pfam" id="PF00149"/>
    </source>
</evidence>
<proteinExistence type="inferred from homology"/>
<dbReference type="GO" id="GO:0008408">
    <property type="term" value="F:3'-5' exonuclease activity"/>
    <property type="evidence" value="ECO:0007669"/>
    <property type="project" value="InterPro"/>
</dbReference>
<dbReference type="PATRIC" id="fig|937777.3.peg.3498"/>
<gene>
    <name evidence="4" type="primary">sbcD</name>
    <name evidence="6" type="ordered locus">Deipe_3487</name>
</gene>
<dbReference type="NCBIfam" id="TIGR00619">
    <property type="entry name" value="sbcd"/>
    <property type="match status" value="1"/>
</dbReference>
<dbReference type="RefSeq" id="WP_015237218.1">
    <property type="nucleotide sequence ID" value="NC_019793.1"/>
</dbReference>
<sequence>MRLLHTADFHAGRTLRGFDRTPEIRAALTEVADLAKSERADAVLVAGDLFDSVNPSAEAESAIYDFFLRLRELEIPSVAIAGNHDSANRLAGLSGLLGWVGVHLVAQMPASPQAAVRTITAKNGTDLVVAAFPFLSERRLVKYADVLGGDVGAWRQKYREGMGFFMGQFERSFRANAVNTLMLHATVEGSAPSGSERTFLFDLTNAYTVSPQQFPTSAQYVALGHVHKPQQPSEAPPAYYPGSLIQLDFGEAGERKGVNLVEVEPGRPAKVHFLPLSAGKPLKVVKSDLDDLDRKLAAVADFPGLLKVVVQVPGGATMPGLKDRVLRLLPQTLAIETEAVGEAAPASVERRDGLTPLQLFERYYRERRGVETLPSNLKAAFEEADRLAREEEVPGAGVNA</sequence>
<dbReference type="AlphaFoldDB" id="L0A786"/>
<evidence type="ECO:0000313" key="7">
    <source>
        <dbReference type="Proteomes" id="UP000010467"/>
    </source>
</evidence>
<dbReference type="PANTHER" id="PTHR30337">
    <property type="entry name" value="COMPONENT OF ATP-DEPENDENT DSDNA EXONUCLEASE"/>
    <property type="match status" value="1"/>
</dbReference>
<keyword evidence="4" id="KW-0235">DNA replication</keyword>
<keyword evidence="7" id="KW-1185">Reference proteome</keyword>
<dbReference type="InterPro" id="IPR029052">
    <property type="entry name" value="Metallo-depent_PP-like"/>
</dbReference>
<dbReference type="Gene3D" id="3.60.21.10">
    <property type="match status" value="1"/>
</dbReference>
<dbReference type="InterPro" id="IPR041796">
    <property type="entry name" value="Mre11_N"/>
</dbReference>
<keyword evidence="4" id="KW-0233">DNA recombination</keyword>
<dbReference type="eggNOG" id="COG0420">
    <property type="taxonomic scope" value="Bacteria"/>
</dbReference>
<evidence type="ECO:0000256" key="3">
    <source>
        <dbReference type="ARBA" id="ARBA00022839"/>
    </source>
</evidence>
<dbReference type="InterPro" id="IPR050535">
    <property type="entry name" value="DNA_Repair-Maintenance_Comp"/>
</dbReference>
<evidence type="ECO:0000256" key="1">
    <source>
        <dbReference type="ARBA" id="ARBA00022722"/>
    </source>
</evidence>
<keyword evidence="4" id="KW-0255">Endonuclease</keyword>
<name>L0A786_DEIPD</name>
<dbReference type="KEGG" id="dpd:Deipe_3487"/>
<comment type="subunit">
    <text evidence="4">Heterodimer of SbcC and SbcD.</text>
</comment>
<evidence type="ECO:0000256" key="4">
    <source>
        <dbReference type="RuleBase" id="RU363069"/>
    </source>
</evidence>
<dbReference type="HOGENOM" id="CLU_038045_0_1_0"/>
<evidence type="ECO:0000256" key="2">
    <source>
        <dbReference type="ARBA" id="ARBA00022801"/>
    </source>
</evidence>
<dbReference type="PANTHER" id="PTHR30337:SF0">
    <property type="entry name" value="NUCLEASE SBCCD SUBUNIT D"/>
    <property type="match status" value="1"/>
</dbReference>
<dbReference type="GO" id="GO:0006310">
    <property type="term" value="P:DNA recombination"/>
    <property type="evidence" value="ECO:0007669"/>
    <property type="project" value="UniProtKB-KW"/>
</dbReference>
<keyword evidence="1 4" id="KW-0540">Nuclease</keyword>
<dbReference type="EMBL" id="CP003382">
    <property type="protein sequence ID" value="AFZ68920.1"/>
    <property type="molecule type" value="Genomic_DNA"/>
</dbReference>
<dbReference type="InterPro" id="IPR004593">
    <property type="entry name" value="SbcD"/>
</dbReference>
<evidence type="ECO:0000313" key="6">
    <source>
        <dbReference type="EMBL" id="AFZ68920.1"/>
    </source>
</evidence>
<dbReference type="SUPFAM" id="SSF56300">
    <property type="entry name" value="Metallo-dependent phosphatases"/>
    <property type="match status" value="1"/>
</dbReference>
<reference evidence="7" key="1">
    <citation type="submission" date="2012-03" db="EMBL/GenBank/DDBJ databases">
        <title>Complete sequence of chromosome of Deinococcus peraridilitoris DSM 19664.</title>
        <authorList>
            <person name="Lucas S."/>
            <person name="Copeland A."/>
            <person name="Lapidus A."/>
            <person name="Glavina del Rio T."/>
            <person name="Dalin E."/>
            <person name="Tice H."/>
            <person name="Bruce D."/>
            <person name="Goodwin L."/>
            <person name="Pitluck S."/>
            <person name="Peters L."/>
            <person name="Mikhailova N."/>
            <person name="Lu M."/>
            <person name="Kyrpides N."/>
            <person name="Mavromatis K."/>
            <person name="Ivanova N."/>
            <person name="Brettin T."/>
            <person name="Detter J.C."/>
            <person name="Han C."/>
            <person name="Larimer F."/>
            <person name="Land M."/>
            <person name="Hauser L."/>
            <person name="Markowitz V."/>
            <person name="Cheng J.-F."/>
            <person name="Hugenholtz P."/>
            <person name="Woyke T."/>
            <person name="Wu D."/>
            <person name="Pukall R."/>
            <person name="Steenblock K."/>
            <person name="Brambilla E."/>
            <person name="Klenk H.-P."/>
            <person name="Eisen J.A."/>
        </authorList>
    </citation>
    <scope>NUCLEOTIDE SEQUENCE [LARGE SCALE GENOMIC DNA]</scope>
    <source>
        <strain evidence="7">DSM 19664 / LMG 22246 / CIP 109416 / KR-200</strain>
    </source>
</reference>
<comment type="similarity">
    <text evidence="4">Belongs to the SbcD family.</text>
</comment>
<dbReference type="Proteomes" id="UP000010467">
    <property type="component" value="Chromosome"/>
</dbReference>
<accession>L0A786</accession>